<keyword evidence="2" id="KW-0809">Transit peptide</keyword>
<dbReference type="SMART" id="SM00733">
    <property type="entry name" value="Mterf"/>
    <property type="match status" value="10"/>
</dbReference>
<keyword evidence="4" id="KW-1185">Reference proteome</keyword>
<dbReference type="InterPro" id="IPR003690">
    <property type="entry name" value="MTERF"/>
</dbReference>
<gene>
    <name evidence="3" type="ORF">TeGR_g14661</name>
</gene>
<dbReference type="Gene3D" id="1.25.70.10">
    <property type="entry name" value="Transcription termination factor 3, mitochondrial"/>
    <property type="match status" value="3"/>
</dbReference>
<dbReference type="PANTHER" id="PTHR13068:SF151">
    <property type="entry name" value="TRANSCRIPTION TERMINATION FACTOR MTERF9, CHLOROPLASTIC"/>
    <property type="match status" value="1"/>
</dbReference>
<sequence length="471" mass="52304">MNASDEELEELEEDFDDADSPALIVDASLTQSILSMLDPSIAPPPSSSSPSENIAYFYLQNDLGLDENTMWDVTVRAPQLLGLSAQNLAAKVNYLQEALELTSADMSESVRKFPHLLQLSLEELKRTVSLLLGLDRPWGGFLSPAQLRAVIISHPCVLGYSRQSLSAKLNFFQSTVGLNSAQLAGVLEQSPQLLTLSVGFDGVLTEKCEFFLNTLQLSQEELCQIIIKNPKVLLFSLEGKLQPIIMAFYVGRLRFTAKDVRALILKYPQTLSASFERQILPFFYFLKETVGMDEGEIRVFTLRYPRWVSHSIAKVDRVVEFLREDLCLDAAQVKKILLSTPAIIGLDVENNLRVKVAYFREERRWSLAALSKLVVSFPPVLSLSLATIEKKLRALDELMGEGETGGGGEVERLLGVAPAVIGYSQSRIEERMAGLDAVGEERRAISWVSSLTDVQWQAWLEKKKVGMGDGG</sequence>
<comment type="caution">
    <text evidence="3">The sequence shown here is derived from an EMBL/GenBank/DDBJ whole genome shotgun (WGS) entry which is preliminary data.</text>
</comment>
<dbReference type="InterPro" id="IPR038538">
    <property type="entry name" value="MTERF_sf"/>
</dbReference>
<comment type="similarity">
    <text evidence="1">Belongs to the mTERF family.</text>
</comment>
<proteinExistence type="inferred from homology"/>
<evidence type="ECO:0000256" key="2">
    <source>
        <dbReference type="ARBA" id="ARBA00022946"/>
    </source>
</evidence>
<evidence type="ECO:0000313" key="4">
    <source>
        <dbReference type="Proteomes" id="UP001165060"/>
    </source>
</evidence>
<dbReference type="Pfam" id="PF02536">
    <property type="entry name" value="mTERF"/>
    <property type="match status" value="2"/>
</dbReference>
<name>A0ABQ6MTF5_9STRA</name>
<dbReference type="EMBL" id="BRYB01003171">
    <property type="protein sequence ID" value="GMI31939.1"/>
    <property type="molecule type" value="Genomic_DNA"/>
</dbReference>
<accession>A0ABQ6MTF5</accession>
<dbReference type="PANTHER" id="PTHR13068">
    <property type="entry name" value="CGI-12 PROTEIN-RELATED"/>
    <property type="match status" value="1"/>
</dbReference>
<protein>
    <submittedName>
        <fullName evidence="3">Uncharacterized protein</fullName>
    </submittedName>
</protein>
<evidence type="ECO:0000256" key="1">
    <source>
        <dbReference type="ARBA" id="ARBA00007692"/>
    </source>
</evidence>
<dbReference type="Proteomes" id="UP001165060">
    <property type="component" value="Unassembled WGS sequence"/>
</dbReference>
<organism evidence="3 4">
    <name type="scientific">Tetraparma gracilis</name>
    <dbReference type="NCBI Taxonomy" id="2962635"/>
    <lineage>
        <taxon>Eukaryota</taxon>
        <taxon>Sar</taxon>
        <taxon>Stramenopiles</taxon>
        <taxon>Ochrophyta</taxon>
        <taxon>Bolidophyceae</taxon>
        <taxon>Parmales</taxon>
        <taxon>Triparmaceae</taxon>
        <taxon>Tetraparma</taxon>
    </lineage>
</organism>
<evidence type="ECO:0000313" key="3">
    <source>
        <dbReference type="EMBL" id="GMI31939.1"/>
    </source>
</evidence>
<reference evidence="3 4" key="1">
    <citation type="journal article" date="2023" name="Commun. Biol.">
        <title>Genome analysis of Parmales, the sister group of diatoms, reveals the evolutionary specialization of diatoms from phago-mixotrophs to photoautotrophs.</title>
        <authorList>
            <person name="Ban H."/>
            <person name="Sato S."/>
            <person name="Yoshikawa S."/>
            <person name="Yamada K."/>
            <person name="Nakamura Y."/>
            <person name="Ichinomiya M."/>
            <person name="Sato N."/>
            <person name="Blanc-Mathieu R."/>
            <person name="Endo H."/>
            <person name="Kuwata A."/>
            <person name="Ogata H."/>
        </authorList>
    </citation>
    <scope>NUCLEOTIDE SEQUENCE [LARGE SCALE GENOMIC DNA]</scope>
</reference>